<feature type="chain" id="PRO_5007891676" evidence="2">
    <location>
        <begin position="20"/>
        <end position="411"/>
    </location>
</feature>
<dbReference type="Gene3D" id="1.50.10.10">
    <property type="match status" value="1"/>
</dbReference>
<proteinExistence type="predicted"/>
<dbReference type="GO" id="GO:0016798">
    <property type="term" value="F:hydrolase activity, acting on glycosyl bonds"/>
    <property type="evidence" value="ECO:0007669"/>
    <property type="project" value="UniProtKB-KW"/>
</dbReference>
<accession>A0A167QTP6</accession>
<dbReference type="Pfam" id="PF07470">
    <property type="entry name" value="Glyco_hydro_88"/>
    <property type="match status" value="1"/>
</dbReference>
<organism evidence="3 4">
    <name type="scientific">Calocera viscosa (strain TUFC12733)</name>
    <dbReference type="NCBI Taxonomy" id="1330018"/>
    <lineage>
        <taxon>Eukaryota</taxon>
        <taxon>Fungi</taxon>
        <taxon>Dikarya</taxon>
        <taxon>Basidiomycota</taxon>
        <taxon>Agaricomycotina</taxon>
        <taxon>Dacrymycetes</taxon>
        <taxon>Dacrymycetales</taxon>
        <taxon>Dacrymycetaceae</taxon>
        <taxon>Calocera</taxon>
    </lineage>
</organism>
<keyword evidence="2" id="KW-0732">Signal</keyword>
<dbReference type="OrthoDB" id="4138492at2759"/>
<evidence type="ECO:0000313" key="3">
    <source>
        <dbReference type="EMBL" id="KZP00223.1"/>
    </source>
</evidence>
<dbReference type="InterPro" id="IPR012341">
    <property type="entry name" value="6hp_glycosidase-like_sf"/>
</dbReference>
<keyword evidence="3" id="KW-0326">Glycosidase</keyword>
<dbReference type="InterPro" id="IPR010905">
    <property type="entry name" value="Glyco_hydro_88"/>
</dbReference>
<dbReference type="SUPFAM" id="SSF48208">
    <property type="entry name" value="Six-hairpin glycosidases"/>
    <property type="match status" value="1"/>
</dbReference>
<evidence type="ECO:0000256" key="2">
    <source>
        <dbReference type="SAM" id="SignalP"/>
    </source>
</evidence>
<protein>
    <submittedName>
        <fullName evidence="3">Six-hairpin glycosidase</fullName>
    </submittedName>
</protein>
<feature type="signal peptide" evidence="2">
    <location>
        <begin position="1"/>
        <end position="19"/>
    </location>
</feature>
<keyword evidence="1" id="KW-0378">Hydrolase</keyword>
<sequence length="411" mass="43663">MHLPLALFALSLLLARSLAQNLTDAQIASVRANLEQTASQAWELGAEAEALTELDYPTLAVFSSWSLPPPTSLNSSYNASEVISIATKVVQAKPANSEPLVANDGAVGDPPSIGVAVLLANYTGAQGGNFSAAATGQLDYLLYTAPRSSAGAISHRVEQVQLWSDFVYMTPPFIAYYGAVTQNQTLLATAYQQISLYRDALRDSSGLWRHIVLGSGTDDGHWATGNGWASAGCLRVAMTIYYSAFGGQMQNEYNDLVGWAQEIVNAVWAYQQSNGTLLNYVDDPTSFADSASTALLASVSFRLATLPTSASYSTIPQAEKARQLVYGPALGSDGWLSPVVDPYNYPNLGSQSPESEAFVLLLQAAYRDWGILGAPGQSGSAPPAAALSLLPLLQDLLPLLQMLSLTQDSDP</sequence>
<dbReference type="Proteomes" id="UP000076738">
    <property type="component" value="Unassembled WGS sequence"/>
</dbReference>
<keyword evidence="4" id="KW-1185">Reference proteome</keyword>
<reference evidence="3 4" key="1">
    <citation type="journal article" date="2016" name="Mol. Biol. Evol.">
        <title>Comparative Genomics of Early-Diverging Mushroom-Forming Fungi Provides Insights into the Origins of Lignocellulose Decay Capabilities.</title>
        <authorList>
            <person name="Nagy L.G."/>
            <person name="Riley R."/>
            <person name="Tritt A."/>
            <person name="Adam C."/>
            <person name="Daum C."/>
            <person name="Floudas D."/>
            <person name="Sun H."/>
            <person name="Yadav J.S."/>
            <person name="Pangilinan J."/>
            <person name="Larsson K.H."/>
            <person name="Matsuura K."/>
            <person name="Barry K."/>
            <person name="Labutti K."/>
            <person name="Kuo R."/>
            <person name="Ohm R.A."/>
            <person name="Bhattacharya S.S."/>
            <person name="Shirouzu T."/>
            <person name="Yoshinaga Y."/>
            <person name="Martin F.M."/>
            <person name="Grigoriev I.V."/>
            <person name="Hibbett D.S."/>
        </authorList>
    </citation>
    <scope>NUCLEOTIDE SEQUENCE [LARGE SCALE GENOMIC DNA]</scope>
    <source>
        <strain evidence="3 4">TUFC12733</strain>
    </source>
</reference>
<dbReference type="PANTHER" id="PTHR41814">
    <property type="entry name" value="EXPRESSED PROTEIN"/>
    <property type="match status" value="1"/>
</dbReference>
<dbReference type="AlphaFoldDB" id="A0A167QTP6"/>
<gene>
    <name evidence="3" type="ORF">CALVIDRAFT_533867</name>
</gene>
<dbReference type="GO" id="GO:0005975">
    <property type="term" value="P:carbohydrate metabolic process"/>
    <property type="evidence" value="ECO:0007669"/>
    <property type="project" value="InterPro"/>
</dbReference>
<dbReference type="InterPro" id="IPR008928">
    <property type="entry name" value="6-hairpin_glycosidase_sf"/>
</dbReference>
<dbReference type="EMBL" id="KV417270">
    <property type="protein sequence ID" value="KZP00223.1"/>
    <property type="molecule type" value="Genomic_DNA"/>
</dbReference>
<evidence type="ECO:0000256" key="1">
    <source>
        <dbReference type="ARBA" id="ARBA00022801"/>
    </source>
</evidence>
<name>A0A167QTP6_CALVF</name>
<evidence type="ECO:0000313" key="4">
    <source>
        <dbReference type="Proteomes" id="UP000076738"/>
    </source>
</evidence>
<dbReference type="PANTHER" id="PTHR41814:SF1">
    <property type="entry name" value="CELLULASE"/>
    <property type="match status" value="1"/>
</dbReference>